<dbReference type="PRINTS" id="PR00507">
    <property type="entry name" value="N12N6MTFRASE"/>
</dbReference>
<evidence type="ECO:0000256" key="2">
    <source>
        <dbReference type="ARBA" id="ARBA00011900"/>
    </source>
</evidence>
<feature type="domain" description="N6 adenine-specific DNA methyltransferase N-terminal" evidence="9">
    <location>
        <begin position="26"/>
        <end position="158"/>
    </location>
</feature>
<comment type="catalytic activity">
    <reaction evidence="7">
        <text>a 2'-deoxyadenosine in DNA + S-adenosyl-L-methionine = an N(6)-methyl-2'-deoxyadenosine in DNA + S-adenosyl-L-homocysteine + H(+)</text>
        <dbReference type="Rhea" id="RHEA:15197"/>
        <dbReference type="Rhea" id="RHEA-COMP:12418"/>
        <dbReference type="Rhea" id="RHEA-COMP:12419"/>
        <dbReference type="ChEBI" id="CHEBI:15378"/>
        <dbReference type="ChEBI" id="CHEBI:57856"/>
        <dbReference type="ChEBI" id="CHEBI:59789"/>
        <dbReference type="ChEBI" id="CHEBI:90615"/>
        <dbReference type="ChEBI" id="CHEBI:90616"/>
        <dbReference type="EC" id="2.1.1.72"/>
    </reaction>
</comment>
<dbReference type="GO" id="GO:0008170">
    <property type="term" value="F:N-methyltransferase activity"/>
    <property type="evidence" value="ECO:0007669"/>
    <property type="project" value="InterPro"/>
</dbReference>
<reference evidence="11" key="2">
    <citation type="submission" date="2016-01" db="EMBL/GenBank/DDBJ databases">
        <title>Complete genome sequence of Agromyces aureus AR33T and comparison with related organisms.</title>
        <authorList>
            <person name="Corretto E."/>
            <person name="Antonielli L."/>
            <person name="Sessitsch A."/>
            <person name="Brader G."/>
        </authorList>
    </citation>
    <scope>NUCLEOTIDE SEQUENCE [LARGE SCALE GENOMIC DNA]</scope>
    <source>
        <strain evidence="11">AR33</strain>
    </source>
</reference>
<keyword evidence="5" id="KW-0949">S-adenosyl-L-methionine</keyword>
<dbReference type="Gene3D" id="1.20.1260.30">
    <property type="match status" value="1"/>
</dbReference>
<evidence type="ECO:0000256" key="4">
    <source>
        <dbReference type="ARBA" id="ARBA00022679"/>
    </source>
</evidence>
<dbReference type="STRING" id="453304.ATC03_16645"/>
<evidence type="ECO:0000256" key="1">
    <source>
        <dbReference type="ARBA" id="ARBA00006594"/>
    </source>
</evidence>
<dbReference type="PANTHER" id="PTHR42933:SF3">
    <property type="entry name" value="TYPE I RESTRICTION ENZYME MJAVIII METHYLASE SUBUNIT"/>
    <property type="match status" value="1"/>
</dbReference>
<evidence type="ECO:0000256" key="5">
    <source>
        <dbReference type="ARBA" id="ARBA00022691"/>
    </source>
</evidence>
<dbReference type="InterPro" id="IPR003356">
    <property type="entry name" value="DNA_methylase_A-5"/>
</dbReference>
<gene>
    <name evidence="10" type="ORF">ATC03_16645</name>
</gene>
<dbReference type="SUPFAM" id="SSF53335">
    <property type="entry name" value="S-adenosyl-L-methionine-dependent methyltransferases"/>
    <property type="match status" value="1"/>
</dbReference>
<dbReference type="EC" id="2.1.1.72" evidence="2"/>
<keyword evidence="4" id="KW-0808">Transferase</keyword>
<keyword evidence="10" id="KW-0540">Nuclease</keyword>
<dbReference type="InterPro" id="IPR022749">
    <property type="entry name" value="D12N6_MeTrfase_N"/>
</dbReference>
<dbReference type="EMBL" id="CP013979">
    <property type="protein sequence ID" value="ANJ28097.1"/>
    <property type="molecule type" value="Genomic_DNA"/>
</dbReference>
<dbReference type="Proteomes" id="UP000078437">
    <property type="component" value="Chromosome"/>
</dbReference>
<dbReference type="GO" id="GO:0009307">
    <property type="term" value="P:DNA restriction-modification system"/>
    <property type="evidence" value="ECO:0007669"/>
    <property type="project" value="UniProtKB-KW"/>
</dbReference>
<proteinExistence type="inferred from homology"/>
<dbReference type="PANTHER" id="PTHR42933">
    <property type="entry name" value="SLR6095 PROTEIN"/>
    <property type="match status" value="1"/>
</dbReference>
<keyword evidence="10" id="KW-0378">Hydrolase</keyword>
<reference evidence="10 11" key="1">
    <citation type="journal article" date="2016" name="Int. J. Syst. Evol. Microbiol.">
        <title>Agromyces aureus sp. nov., isolated from the rhizosphere of Salix caprea L. grown in a heavy-metal-contaminated soil.</title>
        <authorList>
            <person name="Corretto E."/>
            <person name="Antonielli L."/>
            <person name="Sessitsch A."/>
            <person name="Compant S."/>
            <person name="Gorfer M."/>
            <person name="Kuffner M."/>
            <person name="Brader G."/>
        </authorList>
    </citation>
    <scope>NUCLEOTIDE SEQUENCE [LARGE SCALE GENOMIC DNA]</scope>
    <source>
        <strain evidence="10 11">AR33</strain>
    </source>
</reference>
<dbReference type="REBASE" id="150664">
    <property type="entry name" value="M.AspAR33ORF16645P"/>
</dbReference>
<keyword evidence="6" id="KW-0680">Restriction system</keyword>
<dbReference type="Gene3D" id="3.40.50.150">
    <property type="entry name" value="Vaccinia Virus protein VP39"/>
    <property type="match status" value="1"/>
</dbReference>
<dbReference type="GO" id="GO:0032259">
    <property type="term" value="P:methylation"/>
    <property type="evidence" value="ECO:0007669"/>
    <property type="project" value="UniProtKB-KW"/>
</dbReference>
<dbReference type="AlphaFoldDB" id="A0A191WIQ3"/>
<sequence>MNLSRRRLALYPIRPRVAFPVVNHVSFIWNIAESLRGPFKPSEYGSVVLPFTVLRRLDAVLASTKAQVLETTAGQPDSLPEKIRDLQLREASGHEFYNTSQFTMAKLTADPADLRENLASYLAGFSENVRDIFDRFKFDETINKLAEKNKLFSVTEKFAQANFHPSVVSNIQMGLVFEELIRWANERSNETAGDHYTPREVIALMVQLLFALDDDALTKPGTVRSIYDPTAGTGGMLSVADEYLHSVNPGIQLSLYGQDINDGSYAICKADMVIKGQDVDNIRLGDTLTEDHFEDKKFDYGLSNPPFGVDWKDQRTAVDDEYSKLGFNGRFGPGTPTVSDGAMLFLLHLVSKMRKPEDGGSRMAIVLNGSPLFSGGAGGGESNIRKWMLDNDLVEAIIGLPKDMFYNTGISTYVWVLSNRKTEDRKGRVQLIDCREMFTKLRKGLGSKRNELSPKNIENIVGLYAGFEDNEHSKILRNGDFLYRTITVERPLKLIWQATPVRIDAVFETKPVQKLSEADATALRATLDRLDPERAWRDRPLFLKALKDAAKAEGFTLPAPLLKVITSALGERDDTAVACTDAKGNPEPDASLRDTENVPWNEDVDDYITREVLPYAPDAWVDHAKTKEGAEIPFTRHFYQYVPPRPLEEIDRDLEEVMDQLRAMLVAVES</sequence>
<evidence type="ECO:0000256" key="3">
    <source>
        <dbReference type="ARBA" id="ARBA00022603"/>
    </source>
</evidence>
<name>A0A191WIQ3_9MICO</name>
<dbReference type="GO" id="GO:0003677">
    <property type="term" value="F:DNA binding"/>
    <property type="evidence" value="ECO:0007669"/>
    <property type="project" value="InterPro"/>
</dbReference>
<dbReference type="OrthoDB" id="9784823at2"/>
<dbReference type="Pfam" id="PF02384">
    <property type="entry name" value="N6_Mtase"/>
    <property type="match status" value="1"/>
</dbReference>
<evidence type="ECO:0000256" key="6">
    <source>
        <dbReference type="ARBA" id="ARBA00022747"/>
    </source>
</evidence>
<dbReference type="Pfam" id="PF12161">
    <property type="entry name" value="HsdM_N"/>
    <property type="match status" value="1"/>
</dbReference>
<feature type="domain" description="DNA methylase adenine-specific" evidence="8">
    <location>
        <begin position="173"/>
        <end position="472"/>
    </location>
</feature>
<accession>A0A191WIQ3</accession>
<evidence type="ECO:0000259" key="9">
    <source>
        <dbReference type="Pfam" id="PF12161"/>
    </source>
</evidence>
<keyword evidence="10" id="KW-0255">Endonuclease</keyword>
<evidence type="ECO:0000313" key="10">
    <source>
        <dbReference type="EMBL" id="ANJ28097.1"/>
    </source>
</evidence>
<evidence type="ECO:0000313" key="11">
    <source>
        <dbReference type="Proteomes" id="UP000078437"/>
    </source>
</evidence>
<evidence type="ECO:0000259" key="8">
    <source>
        <dbReference type="Pfam" id="PF02384"/>
    </source>
</evidence>
<dbReference type="GO" id="GO:0004519">
    <property type="term" value="F:endonuclease activity"/>
    <property type="evidence" value="ECO:0007669"/>
    <property type="project" value="UniProtKB-KW"/>
</dbReference>
<organism evidence="10 11">
    <name type="scientific">Agromyces aureus</name>
    <dbReference type="NCBI Taxonomy" id="453304"/>
    <lineage>
        <taxon>Bacteria</taxon>
        <taxon>Bacillati</taxon>
        <taxon>Actinomycetota</taxon>
        <taxon>Actinomycetes</taxon>
        <taxon>Micrococcales</taxon>
        <taxon>Microbacteriaceae</taxon>
        <taxon>Agromyces</taxon>
    </lineage>
</organism>
<dbReference type="InterPro" id="IPR051537">
    <property type="entry name" value="DNA_Adenine_Mtase"/>
</dbReference>
<keyword evidence="3" id="KW-0489">Methyltransferase</keyword>
<protein>
    <recommendedName>
        <fullName evidence="2">site-specific DNA-methyltransferase (adenine-specific)</fullName>
        <ecNumber evidence="2">2.1.1.72</ecNumber>
    </recommendedName>
</protein>
<dbReference type="InterPro" id="IPR029063">
    <property type="entry name" value="SAM-dependent_MTases_sf"/>
</dbReference>
<dbReference type="KEGG" id="agy:ATC03_16645"/>
<dbReference type="GO" id="GO:0009007">
    <property type="term" value="F:site-specific DNA-methyltransferase (adenine-specific) activity"/>
    <property type="evidence" value="ECO:0007669"/>
    <property type="project" value="UniProtKB-EC"/>
</dbReference>
<comment type="similarity">
    <text evidence="1">Belongs to the N(4)/N(6)-methyltransferase family.</text>
</comment>
<dbReference type="InterPro" id="IPR038333">
    <property type="entry name" value="T1MK-like_N_sf"/>
</dbReference>
<evidence type="ECO:0000256" key="7">
    <source>
        <dbReference type="ARBA" id="ARBA00047942"/>
    </source>
</evidence>
<keyword evidence="11" id="KW-1185">Reference proteome</keyword>